<evidence type="ECO:0000256" key="5">
    <source>
        <dbReference type="ARBA" id="ARBA00022143"/>
    </source>
</evidence>
<dbReference type="RefSeq" id="XP_022463295.1">
    <property type="nucleotide sequence ID" value="XM_022606617.1"/>
</dbReference>
<dbReference type="AlphaFoldDB" id="J7S432"/>
<keyword evidence="6" id="KW-0963">Cytoplasm</keyword>
<dbReference type="InterPro" id="IPR013785">
    <property type="entry name" value="Aldolase_TIM"/>
</dbReference>
<evidence type="ECO:0000256" key="3">
    <source>
        <dbReference type="ARBA" id="ARBA00004496"/>
    </source>
</evidence>
<evidence type="ECO:0000256" key="18">
    <source>
        <dbReference type="ARBA" id="ARBA00023242"/>
    </source>
</evidence>
<keyword evidence="18" id="KW-0539">Nucleus</keyword>
<evidence type="ECO:0000256" key="13">
    <source>
        <dbReference type="ARBA" id="ARBA00022771"/>
    </source>
</evidence>
<comment type="catalytic activity">
    <reaction evidence="21">
        <text>a 5,6-dihydrouridine in mRNA + NAD(+) = a uridine in mRNA + NADH + H(+)</text>
        <dbReference type="Rhea" id="RHEA:69851"/>
        <dbReference type="Rhea" id="RHEA-COMP:14658"/>
        <dbReference type="Rhea" id="RHEA-COMP:17789"/>
        <dbReference type="ChEBI" id="CHEBI:15378"/>
        <dbReference type="ChEBI" id="CHEBI:57540"/>
        <dbReference type="ChEBI" id="CHEBI:57945"/>
        <dbReference type="ChEBI" id="CHEBI:65315"/>
        <dbReference type="ChEBI" id="CHEBI:74443"/>
    </reaction>
    <physiologicalReaction direction="right-to-left" evidence="21">
        <dbReference type="Rhea" id="RHEA:69853"/>
    </physiologicalReaction>
</comment>
<dbReference type="Gene3D" id="3.20.20.70">
    <property type="entry name" value="Aldolase class I"/>
    <property type="match status" value="1"/>
</dbReference>
<evidence type="ECO:0000256" key="4">
    <source>
        <dbReference type="ARBA" id="ARBA00012376"/>
    </source>
</evidence>
<dbReference type="eggNOG" id="KOG2333">
    <property type="taxonomic scope" value="Eukaryota"/>
</dbReference>
<dbReference type="GO" id="GO:0006397">
    <property type="term" value="P:mRNA processing"/>
    <property type="evidence" value="ECO:0007669"/>
    <property type="project" value="UniProtKB-KW"/>
</dbReference>
<protein>
    <recommendedName>
        <fullName evidence="5 25">tRNA-dihydrouridine(47) synthase [NAD(P)(+)]</fullName>
        <ecNumber evidence="4 25">1.3.1.89</ecNumber>
    </recommendedName>
    <alternativeName>
        <fullName evidence="25">tRNA-dihydrouridine synthase 3</fullName>
    </alternativeName>
</protein>
<keyword evidence="29" id="KW-1185">Reference proteome</keyword>
<evidence type="ECO:0000256" key="24">
    <source>
        <dbReference type="PROSITE-ProRule" id="PRU00723"/>
    </source>
</evidence>
<evidence type="ECO:0000256" key="16">
    <source>
        <dbReference type="ARBA" id="ARBA00023002"/>
    </source>
</evidence>
<keyword evidence="11 24" id="KW-0479">Metal-binding</keyword>
<dbReference type="Gene3D" id="4.10.1000.10">
    <property type="entry name" value="Zinc finger, CCCH-type"/>
    <property type="match status" value="1"/>
</dbReference>
<dbReference type="OrthoDB" id="259935at2759"/>
<reference evidence="28 29" key="1">
    <citation type="journal article" date="2011" name="Proc. Natl. Acad. Sci. U.S.A.">
        <title>Evolutionary erosion of yeast sex chromosomes by mating-type switching accidents.</title>
        <authorList>
            <person name="Gordon J.L."/>
            <person name="Armisen D."/>
            <person name="Proux-Wera E."/>
            <person name="Oheigeartaigh S.S."/>
            <person name="Byrne K.P."/>
            <person name="Wolfe K.H."/>
        </authorList>
    </citation>
    <scope>NUCLEOTIDE SEQUENCE [LARGE SCALE GENOMIC DNA]</scope>
    <source>
        <strain evidence="29">ATCC MYA-139 / BCRC 22969 / CBS 8797 / CCRC 22969 / KCTC 17520 / NBRC 10181 / NCYC 3082</strain>
    </source>
</reference>
<feature type="domain" description="C3H1-type" evidence="27">
    <location>
        <begin position="87"/>
        <end position="118"/>
    </location>
</feature>
<comment type="function">
    <text evidence="19">Catalyzes the synthesis of dihydrouridine, a modified base found in the D-loop of most tRNAs. Specifically modifies U47 in cytoplasmic tRNAs. Catalyzes the synthesis of dihydrouridine in some mRNAs, thereby affecting their translation.</text>
</comment>
<evidence type="ECO:0000256" key="10">
    <source>
        <dbReference type="ARBA" id="ARBA00022694"/>
    </source>
</evidence>
<keyword evidence="16 25" id="KW-0560">Oxidoreductase</keyword>
<evidence type="ECO:0000256" key="6">
    <source>
        <dbReference type="ARBA" id="ARBA00022490"/>
    </source>
</evidence>
<keyword evidence="15 25" id="KW-0521">NADP</keyword>
<dbReference type="GeneID" id="34524699"/>
<dbReference type="STRING" id="1071383.J7S432"/>
<dbReference type="HOGENOM" id="CLU_013299_7_0_1"/>
<dbReference type="Proteomes" id="UP000006310">
    <property type="component" value="Chromosome 2"/>
</dbReference>
<dbReference type="PANTHER" id="PTHR45846">
    <property type="entry name" value="TRNA-DIHYDROURIDINE(47) SYNTHASE [NAD(P)(+)]-LIKE"/>
    <property type="match status" value="1"/>
</dbReference>
<dbReference type="GO" id="GO:0005737">
    <property type="term" value="C:cytoplasm"/>
    <property type="evidence" value="ECO:0007669"/>
    <property type="project" value="UniProtKB-SubCell"/>
</dbReference>
<keyword evidence="13 24" id="KW-0863">Zinc-finger</keyword>
<evidence type="ECO:0000256" key="25">
    <source>
        <dbReference type="RuleBase" id="RU291113"/>
    </source>
</evidence>
<evidence type="ECO:0000256" key="7">
    <source>
        <dbReference type="ARBA" id="ARBA00022630"/>
    </source>
</evidence>
<dbReference type="SUPFAM" id="SSF51395">
    <property type="entry name" value="FMN-linked oxidoreductases"/>
    <property type="match status" value="1"/>
</dbReference>
<comment type="catalytic activity">
    <reaction evidence="23">
        <text>5,6-dihydrouridine(47) in tRNA + NADP(+) = uridine(47) in tRNA + NADPH + H(+)</text>
        <dbReference type="Rhea" id="RHEA:53360"/>
        <dbReference type="Rhea" id="RHEA-COMP:13539"/>
        <dbReference type="Rhea" id="RHEA-COMP:13540"/>
        <dbReference type="ChEBI" id="CHEBI:15378"/>
        <dbReference type="ChEBI" id="CHEBI:57783"/>
        <dbReference type="ChEBI" id="CHEBI:58349"/>
        <dbReference type="ChEBI" id="CHEBI:65315"/>
        <dbReference type="ChEBI" id="CHEBI:74443"/>
        <dbReference type="EC" id="1.3.1.89"/>
    </reaction>
    <physiologicalReaction direction="right-to-left" evidence="23">
        <dbReference type="Rhea" id="RHEA:53362"/>
    </physiologicalReaction>
</comment>
<evidence type="ECO:0000256" key="23">
    <source>
        <dbReference type="ARBA" id="ARBA00049513"/>
    </source>
</evidence>
<feature type="zinc finger region" description="C3H1-type" evidence="24">
    <location>
        <begin position="87"/>
        <end position="118"/>
    </location>
</feature>
<keyword evidence="7 25" id="KW-0285">Flavoprotein</keyword>
<evidence type="ECO:0000256" key="17">
    <source>
        <dbReference type="ARBA" id="ARBA00023027"/>
    </source>
</evidence>
<dbReference type="GO" id="GO:0034399">
    <property type="term" value="C:nuclear periphery"/>
    <property type="evidence" value="ECO:0007669"/>
    <property type="project" value="EnsemblFungi"/>
</dbReference>
<comment type="cofactor">
    <cofactor evidence="1 25">
        <name>FMN</name>
        <dbReference type="ChEBI" id="CHEBI:58210"/>
    </cofactor>
</comment>
<organism evidence="28 29">
    <name type="scientific">Huiozyma naganishii (strain ATCC MYA-139 / BCRC 22969 / CBS 8797 / KCTC 17520 / NBRC 10181 / NCYC 3082 / Yp74L-3)</name>
    <name type="common">Yeast</name>
    <name type="synonym">Kazachstania naganishii</name>
    <dbReference type="NCBI Taxonomy" id="1071383"/>
    <lineage>
        <taxon>Eukaryota</taxon>
        <taxon>Fungi</taxon>
        <taxon>Dikarya</taxon>
        <taxon>Ascomycota</taxon>
        <taxon>Saccharomycotina</taxon>
        <taxon>Saccharomycetes</taxon>
        <taxon>Saccharomycetales</taxon>
        <taxon>Saccharomycetaceae</taxon>
        <taxon>Huiozyma</taxon>
    </lineage>
</organism>
<dbReference type="GO" id="GO:0008270">
    <property type="term" value="F:zinc ion binding"/>
    <property type="evidence" value="ECO:0007669"/>
    <property type="project" value="UniProtKB-KW"/>
</dbReference>
<dbReference type="GO" id="GO:0003723">
    <property type="term" value="F:RNA binding"/>
    <property type="evidence" value="ECO:0007669"/>
    <property type="project" value="TreeGrafter"/>
</dbReference>
<keyword evidence="12" id="KW-0677">Repeat</keyword>
<evidence type="ECO:0000256" key="15">
    <source>
        <dbReference type="ARBA" id="ARBA00022857"/>
    </source>
</evidence>
<keyword evidence="14 24" id="KW-0862">Zinc</keyword>
<comment type="similarity">
    <text evidence="25">Belongs to the dus family. Dus3 subfamily.</text>
</comment>
<dbReference type="InterPro" id="IPR035587">
    <property type="entry name" value="DUS-like_FMN-bd"/>
</dbReference>
<dbReference type="Pfam" id="PF01207">
    <property type="entry name" value="Dus"/>
    <property type="match status" value="1"/>
</dbReference>
<dbReference type="PROSITE" id="PS50103">
    <property type="entry name" value="ZF_C3H1"/>
    <property type="match status" value="1"/>
</dbReference>
<evidence type="ECO:0000259" key="27">
    <source>
        <dbReference type="PROSITE" id="PS50103"/>
    </source>
</evidence>
<keyword evidence="17 25" id="KW-0520">NAD</keyword>
<evidence type="ECO:0000256" key="11">
    <source>
        <dbReference type="ARBA" id="ARBA00022723"/>
    </source>
</evidence>
<dbReference type="EMBL" id="HE978315">
    <property type="protein sequence ID" value="CCK69049.1"/>
    <property type="molecule type" value="Genomic_DNA"/>
</dbReference>
<accession>J7S432</accession>
<evidence type="ECO:0000256" key="14">
    <source>
        <dbReference type="ARBA" id="ARBA00022833"/>
    </source>
</evidence>
<dbReference type="PROSITE" id="PS01136">
    <property type="entry name" value="UPF0034"/>
    <property type="match status" value="1"/>
</dbReference>
<comment type="subcellular location">
    <subcellularLocation>
        <location evidence="3">Cytoplasm</location>
    </subcellularLocation>
    <subcellularLocation>
        <location evidence="2">Nucleus</location>
    </subcellularLocation>
</comment>
<evidence type="ECO:0000256" key="20">
    <source>
        <dbReference type="ARBA" id="ARBA00048266"/>
    </source>
</evidence>
<feature type="region of interest" description="Disordered" evidence="26">
    <location>
        <begin position="1"/>
        <end position="87"/>
    </location>
</feature>
<dbReference type="FunFam" id="3.20.20.70:FF:000145">
    <property type="entry name" value="tRNA-dihydrouridine(47) synthase [NAD(P)(+)]"/>
    <property type="match status" value="1"/>
</dbReference>
<evidence type="ECO:0000313" key="28">
    <source>
        <dbReference type="EMBL" id="CCK69049.1"/>
    </source>
</evidence>
<dbReference type="GO" id="GO:0102265">
    <property type="term" value="F:tRNA-dihydrouridine47 synthase activity"/>
    <property type="evidence" value="ECO:0007669"/>
    <property type="project" value="UniProtKB-EC"/>
</dbReference>
<evidence type="ECO:0000313" key="29">
    <source>
        <dbReference type="Proteomes" id="UP000006310"/>
    </source>
</evidence>
<dbReference type="InterPro" id="IPR018517">
    <property type="entry name" value="tRNA_hU_synthase_CS"/>
</dbReference>
<dbReference type="InterPro" id="IPR000571">
    <property type="entry name" value="Znf_CCCH"/>
</dbReference>
<dbReference type="Pfam" id="PF25585">
    <property type="entry name" value="zf-CCCH_DUS3L"/>
    <property type="match status" value="2"/>
</dbReference>
<keyword evidence="9" id="KW-0507">mRNA processing</keyword>
<dbReference type="GO" id="GO:0050660">
    <property type="term" value="F:flavin adenine dinucleotide binding"/>
    <property type="evidence" value="ECO:0007669"/>
    <property type="project" value="UniProtKB-UniRule"/>
</dbReference>
<dbReference type="GO" id="GO:0106414">
    <property type="term" value="F:mRNA dihydrouridine synthase activity"/>
    <property type="evidence" value="ECO:0007669"/>
    <property type="project" value="RHEA"/>
</dbReference>
<dbReference type="CDD" id="cd02801">
    <property type="entry name" value="DUS_like_FMN"/>
    <property type="match status" value="1"/>
</dbReference>
<gene>
    <name evidence="28" type="primary">KNAG0B06190</name>
    <name evidence="28" type="ordered locus">KNAG_0B06190</name>
</gene>
<feature type="compositionally biased region" description="Basic and acidic residues" evidence="26">
    <location>
        <begin position="77"/>
        <end position="87"/>
    </location>
</feature>
<evidence type="ECO:0000256" key="21">
    <source>
        <dbReference type="ARBA" id="ARBA00048342"/>
    </source>
</evidence>
<evidence type="ECO:0000256" key="8">
    <source>
        <dbReference type="ARBA" id="ARBA00022643"/>
    </source>
</evidence>
<evidence type="ECO:0000256" key="1">
    <source>
        <dbReference type="ARBA" id="ARBA00001917"/>
    </source>
</evidence>
<evidence type="ECO:0000256" key="2">
    <source>
        <dbReference type="ARBA" id="ARBA00004123"/>
    </source>
</evidence>
<feature type="compositionally biased region" description="Basic and acidic residues" evidence="26">
    <location>
        <begin position="1"/>
        <end position="11"/>
    </location>
</feature>
<keyword evidence="10 25" id="KW-0819">tRNA processing</keyword>
<keyword evidence="8 25" id="KW-0288">FMN</keyword>
<comment type="catalytic activity">
    <reaction evidence="20">
        <text>5,6-dihydrouridine(47) in tRNA + NAD(+) = uridine(47) in tRNA + NADH + H(+)</text>
        <dbReference type="Rhea" id="RHEA:53364"/>
        <dbReference type="Rhea" id="RHEA-COMP:13539"/>
        <dbReference type="Rhea" id="RHEA-COMP:13540"/>
        <dbReference type="ChEBI" id="CHEBI:15378"/>
        <dbReference type="ChEBI" id="CHEBI:57540"/>
        <dbReference type="ChEBI" id="CHEBI:57945"/>
        <dbReference type="ChEBI" id="CHEBI:65315"/>
        <dbReference type="ChEBI" id="CHEBI:74443"/>
        <dbReference type="EC" id="1.3.1.89"/>
    </reaction>
    <physiologicalReaction direction="right-to-left" evidence="20">
        <dbReference type="Rhea" id="RHEA:53366"/>
    </physiologicalReaction>
</comment>
<dbReference type="PANTHER" id="PTHR45846:SF1">
    <property type="entry name" value="TRNA-DIHYDROURIDINE(47) SYNTHASE [NAD(P)(+)]-LIKE"/>
    <property type="match status" value="1"/>
</dbReference>
<evidence type="ECO:0000256" key="19">
    <source>
        <dbReference type="ARBA" id="ARBA00045934"/>
    </source>
</evidence>
<evidence type="ECO:0000256" key="22">
    <source>
        <dbReference type="ARBA" id="ARBA00049447"/>
    </source>
</evidence>
<dbReference type="OMA" id="WSYIAEC"/>
<dbReference type="EC" id="1.3.1.89" evidence="4 25"/>
<dbReference type="KEGG" id="kng:KNAG_0B06190"/>
<name>J7S432_HUIN7</name>
<evidence type="ECO:0000256" key="12">
    <source>
        <dbReference type="ARBA" id="ARBA00022737"/>
    </source>
</evidence>
<evidence type="ECO:0000256" key="26">
    <source>
        <dbReference type="SAM" id="MobiDB-lite"/>
    </source>
</evidence>
<proteinExistence type="inferred from homology"/>
<comment type="catalytic activity">
    <reaction evidence="22">
        <text>a 5,6-dihydrouridine in mRNA + NADP(+) = a uridine in mRNA + NADPH + H(+)</text>
        <dbReference type="Rhea" id="RHEA:69855"/>
        <dbReference type="Rhea" id="RHEA-COMP:14658"/>
        <dbReference type="Rhea" id="RHEA-COMP:17789"/>
        <dbReference type="ChEBI" id="CHEBI:15378"/>
        <dbReference type="ChEBI" id="CHEBI:57783"/>
        <dbReference type="ChEBI" id="CHEBI:58349"/>
        <dbReference type="ChEBI" id="CHEBI:65315"/>
        <dbReference type="ChEBI" id="CHEBI:74443"/>
    </reaction>
    <physiologicalReaction direction="right-to-left" evidence="22">
        <dbReference type="Rhea" id="RHEA:69857"/>
    </physiologicalReaction>
</comment>
<evidence type="ECO:0000256" key="9">
    <source>
        <dbReference type="ARBA" id="ARBA00022664"/>
    </source>
</evidence>
<reference evidence="29" key="2">
    <citation type="submission" date="2012-08" db="EMBL/GenBank/DDBJ databases">
        <title>Genome sequence of Kazachstania naganishii.</title>
        <authorList>
            <person name="Gordon J.L."/>
            <person name="Armisen D."/>
            <person name="Proux-Wera E."/>
            <person name="OhEigeartaigh S.S."/>
            <person name="Byrne K.P."/>
            <person name="Wolfe K.H."/>
        </authorList>
    </citation>
    <scope>NUCLEOTIDE SEQUENCE [LARGE SCALE GENOMIC DNA]</scope>
    <source>
        <strain evidence="29">ATCC MYA-139 / BCRC 22969 / CBS 8797 / CCRC 22969 / KCTC 17520 / NBRC 10181 / NCYC 3082</strain>
    </source>
</reference>
<sequence length="646" mass="73568">MTNGKRNHDAVDGSADVPSKKQDQWTKGIAQLKPQYIVAVGGQPRQSNDDDEEEPSSDRFAGESNSKGTRKKKRRGQNKDRDNRQVREANVLCPKLVQSGDASDCPWGGACRYNHDRALYLQGKAPEIRSEVFVEGCPVWKTLGRCPMGYKCKFLSSHMDSDTLQLRVGDPPNEGGLAPYAINREINHISGAEKTDLVKKRFDFPKSEEVLFIIDAIQQEQRDSMAERERANLSVDTAPQVAQRNKAEQEHRDKQKETYLKYKDTRYFAIEKRKLDYKGKKILSPLTTVGNLPYRRLMKKLGCDVTYSEMALSVPLIQGTNSEWALPKAHVSEQGGFGVQVAASKPWQASKAAEALAQYTGSGINEINLNSGCPIDLLYRQGAGSALLDNPAKMIRCLNAMSYVSGDIPVTVKIRTGTRDSHPIADTLMKRLVFETDVSAVTLHGRSRQQRYTKVADWDYIGKTARALREYEAEYGTSGGRDRTRVQFIGNGDVNNWEDWHRYLQEIPEMDSIMVARGALIKPWIFEEIDAEQYLDKSSSERVEYMRDYAQFAMEHWGTDEYGISQCRRFFCDFMSFFHRYIPMGICERYPVKLNERPPNWQGRDPMETLLGSNDASDWVKLSEMFWGKPEDTFHYTPKHKSNSYN</sequence>